<feature type="domain" description="Exocyst complex subunit EXOC6/Sec15 C-terminal" evidence="7">
    <location>
        <begin position="401"/>
        <end position="760"/>
    </location>
</feature>
<dbReference type="InterPro" id="IPR046361">
    <property type="entry name" value="EXOC6/Sec15_C"/>
</dbReference>
<keyword evidence="10" id="KW-1185">Reference proteome</keyword>
<comment type="similarity">
    <text evidence="1 5">Belongs to the SEC15 family.</text>
</comment>
<dbReference type="InterPro" id="IPR048359">
    <property type="entry name" value="EXOC6_Sec15_N"/>
</dbReference>
<dbReference type="OrthoDB" id="10267033at2759"/>
<feature type="compositionally biased region" description="Basic and acidic residues" evidence="6">
    <location>
        <begin position="771"/>
        <end position="786"/>
    </location>
</feature>
<evidence type="ECO:0000256" key="3">
    <source>
        <dbReference type="ARBA" id="ARBA00022483"/>
    </source>
</evidence>
<feature type="domain" description="Exocyst complex component EXOC6/Sec15 N-terminal" evidence="8">
    <location>
        <begin position="56"/>
        <end position="223"/>
    </location>
</feature>
<dbReference type="Pfam" id="PF20651">
    <property type="entry name" value="EXOC6_Sec15_N"/>
    <property type="match status" value="1"/>
</dbReference>
<dbReference type="InParanoid" id="A0A067QLB3"/>
<keyword evidence="4" id="KW-0175">Coiled coil</keyword>
<protein>
    <recommendedName>
        <fullName evidence="5">Exocyst complex component SEC15</fullName>
    </recommendedName>
</protein>
<gene>
    <name evidence="9" type="ORF">JAAARDRAFT_52281</name>
</gene>
<dbReference type="GO" id="GO:0000145">
    <property type="term" value="C:exocyst"/>
    <property type="evidence" value="ECO:0007669"/>
    <property type="project" value="UniProtKB-UniRule"/>
</dbReference>
<dbReference type="Gene3D" id="1.10.357.30">
    <property type="entry name" value="Exocyst complex subunit Sec15 C-terminal domain, N-terminal subdomain"/>
    <property type="match status" value="1"/>
</dbReference>
<dbReference type="PANTHER" id="PTHR12702:SF0">
    <property type="entry name" value="EXOCYST COMPLEX COMPONENT 6"/>
    <property type="match status" value="1"/>
</dbReference>
<evidence type="ECO:0000256" key="6">
    <source>
        <dbReference type="SAM" id="MobiDB-lite"/>
    </source>
</evidence>
<dbReference type="Gene3D" id="1.20.58.670">
    <property type="entry name" value="Dsl1p vesicle tethering complex, Tip20p subunit, domain D"/>
    <property type="match status" value="1"/>
</dbReference>
<dbReference type="GO" id="GO:0090522">
    <property type="term" value="P:vesicle tethering involved in exocytosis"/>
    <property type="evidence" value="ECO:0007669"/>
    <property type="project" value="UniProtKB-UniRule"/>
</dbReference>
<keyword evidence="3 5" id="KW-0268">Exocytosis</keyword>
<dbReference type="Proteomes" id="UP000027265">
    <property type="component" value="Unassembled WGS sequence"/>
</dbReference>
<comment type="function">
    <text evidence="5">Component of the exocyst complex involved in the docking of exocytic vesicles with fusion sites on the plasma membrane.</text>
</comment>
<proteinExistence type="inferred from homology"/>
<dbReference type="GO" id="GO:0006886">
    <property type="term" value="P:intracellular protein transport"/>
    <property type="evidence" value="ECO:0007669"/>
    <property type="project" value="InterPro"/>
</dbReference>
<evidence type="ECO:0000256" key="2">
    <source>
        <dbReference type="ARBA" id="ARBA00022448"/>
    </source>
</evidence>
<dbReference type="GO" id="GO:0006893">
    <property type="term" value="P:Golgi to plasma membrane transport"/>
    <property type="evidence" value="ECO:0007669"/>
    <property type="project" value="TreeGrafter"/>
</dbReference>
<keyword evidence="2 5" id="KW-0813">Transport</keyword>
<feature type="region of interest" description="Disordered" evidence="6">
    <location>
        <begin position="768"/>
        <end position="796"/>
    </location>
</feature>
<reference evidence="10" key="1">
    <citation type="journal article" date="2014" name="Proc. Natl. Acad. Sci. U.S.A.">
        <title>Extensive sampling of basidiomycete genomes demonstrates inadequacy of the white-rot/brown-rot paradigm for wood decay fungi.</title>
        <authorList>
            <person name="Riley R."/>
            <person name="Salamov A.A."/>
            <person name="Brown D.W."/>
            <person name="Nagy L.G."/>
            <person name="Floudas D."/>
            <person name="Held B.W."/>
            <person name="Levasseur A."/>
            <person name="Lombard V."/>
            <person name="Morin E."/>
            <person name="Otillar R."/>
            <person name="Lindquist E.A."/>
            <person name="Sun H."/>
            <person name="LaButti K.M."/>
            <person name="Schmutz J."/>
            <person name="Jabbour D."/>
            <person name="Luo H."/>
            <person name="Baker S.E."/>
            <person name="Pisabarro A.G."/>
            <person name="Walton J.D."/>
            <person name="Blanchette R.A."/>
            <person name="Henrissat B."/>
            <person name="Martin F."/>
            <person name="Cullen D."/>
            <person name="Hibbett D.S."/>
            <person name="Grigoriev I.V."/>
        </authorList>
    </citation>
    <scope>NUCLEOTIDE SEQUENCE [LARGE SCALE GENOMIC DNA]</scope>
    <source>
        <strain evidence="10">MUCL 33604</strain>
    </source>
</reference>
<dbReference type="HOGENOM" id="CLU_009437_2_0_1"/>
<accession>A0A067QLB3</accession>
<dbReference type="FunCoup" id="A0A067QLB3">
    <property type="interactions" value="340"/>
</dbReference>
<evidence type="ECO:0000313" key="10">
    <source>
        <dbReference type="Proteomes" id="UP000027265"/>
    </source>
</evidence>
<dbReference type="EMBL" id="KL197709">
    <property type="protein sequence ID" value="KDQ64317.1"/>
    <property type="molecule type" value="Genomic_DNA"/>
</dbReference>
<sequence>MAPRRRPQFTQENIDQQLQQIHLLDPSSSSENLEQLGPIIKQIHQTRQQDAYLRSLTSLIQSKDAEIERICSENYQDFISSVSTLFTIKSYTKNLRERIGVLDKGVEVVGRGLVEKKRALLGSKKTAANLDEAIDNLQACLRVLDVVNRVGEMVKEGKYWSALRSLEDIQSMPPTSLSQTPFFQHLLSSLPSLRGQIKDAVTASVKQWLLDIRNVSGQVGHLALEAMEVRMRKWKHRRDKDPMLSMSRVGSAVELVTNEKNEFDVLHNDTVNVDFKPLYQCIHIYTALDSIDDLRKSYQADRRAQSDLILPTPLYIPSLQAHINEITGFFIIETHVLKTTAPFRSPRDVEDLWEGLVSRLREGIEYALRNEGDPEVFVKVKEMLGGFVGTLESYEYSINDLQSFILVLFEKYASLLEKQFSKRFEEIILQDDNVPMYVEKPTEMNAVLEVAWVGRAEQEELVMQQLPASLPWSQSFYLCSQDIRNFIRRFYQFVEGVPQHHRNVDDLLSKSLDNLLSNHISSSISQRLASTSTLSQIAQIVTNLEYFQVACGELERGCTSLRSTQRGASITLTSTASFSSTLARALARITSLITSKLDDFFGLSEYEWTPSSTNTNSKLSFMSSMSAKSKRESGPSMYLYELINWLTTVVDSLVVKEMYKDEAYKGAVNYIADCFMDFLTGRNVPAINEAGISNLLVDIDFLEEELKSVGRGHLSSAFSEIRAMTSIPLSDTVPDYMITNLRQTTYSNVKPKRLQALLEKLAKYGASCRDSPSRERGEKRRKEAEAVGRLFPGESR</sequence>
<dbReference type="STRING" id="933084.A0A067QLB3"/>
<evidence type="ECO:0000313" key="9">
    <source>
        <dbReference type="EMBL" id="KDQ64317.1"/>
    </source>
</evidence>
<name>A0A067QLB3_9AGAM</name>
<dbReference type="GO" id="GO:0016020">
    <property type="term" value="C:membrane"/>
    <property type="evidence" value="ECO:0007669"/>
    <property type="project" value="TreeGrafter"/>
</dbReference>
<dbReference type="PIRSF" id="PIRSF025007">
    <property type="entry name" value="Sec15"/>
    <property type="match status" value="1"/>
</dbReference>
<evidence type="ECO:0000256" key="4">
    <source>
        <dbReference type="ARBA" id="ARBA00023054"/>
    </source>
</evidence>
<dbReference type="InterPro" id="IPR007225">
    <property type="entry name" value="EXOC6/Sec15"/>
</dbReference>
<dbReference type="PANTHER" id="PTHR12702">
    <property type="entry name" value="SEC15"/>
    <property type="match status" value="1"/>
</dbReference>
<evidence type="ECO:0000259" key="8">
    <source>
        <dbReference type="Pfam" id="PF20651"/>
    </source>
</evidence>
<dbReference type="InterPro" id="IPR042044">
    <property type="entry name" value="EXOC6PINT-1/Sec15/Tip20_C_dom2"/>
</dbReference>
<evidence type="ECO:0000259" key="7">
    <source>
        <dbReference type="Pfam" id="PF04091"/>
    </source>
</evidence>
<dbReference type="AlphaFoldDB" id="A0A067QLB3"/>
<evidence type="ECO:0000256" key="1">
    <source>
        <dbReference type="ARBA" id="ARBA00007944"/>
    </source>
</evidence>
<organism evidence="9 10">
    <name type="scientific">Jaapia argillacea MUCL 33604</name>
    <dbReference type="NCBI Taxonomy" id="933084"/>
    <lineage>
        <taxon>Eukaryota</taxon>
        <taxon>Fungi</taxon>
        <taxon>Dikarya</taxon>
        <taxon>Basidiomycota</taxon>
        <taxon>Agaricomycotina</taxon>
        <taxon>Agaricomycetes</taxon>
        <taxon>Agaricomycetidae</taxon>
        <taxon>Jaapiales</taxon>
        <taxon>Jaapiaceae</taxon>
        <taxon>Jaapia</taxon>
    </lineage>
</organism>
<dbReference type="InterPro" id="IPR042045">
    <property type="entry name" value="EXOC6/Sec15_C_dom1"/>
</dbReference>
<dbReference type="Pfam" id="PF04091">
    <property type="entry name" value="Sec15_C"/>
    <property type="match status" value="1"/>
</dbReference>
<evidence type="ECO:0000256" key="5">
    <source>
        <dbReference type="PIRNR" id="PIRNR025007"/>
    </source>
</evidence>